<name>A0A1I2ER70_9BACT</name>
<dbReference type="EMBL" id="FONW01000002">
    <property type="protein sequence ID" value="SFE95203.1"/>
    <property type="molecule type" value="Genomic_DNA"/>
</dbReference>
<feature type="signal peptide" evidence="1">
    <location>
        <begin position="1"/>
        <end position="19"/>
    </location>
</feature>
<dbReference type="STRING" id="655355.SAMN05216283_102193"/>
<sequence>MKFVFIQIVFILFSLSLRAQEFVYNPTQNVPDVTSETIADRLSVSQDARIDTLLKRHVAMNKRVNGTEGYRLEIFFSSSLRAREEALEVKTDFLRKYPDEQAYMIFQSPDFKVRVGDFRTKSEALVLRNRIKKTYPNAFIVKDIIQFPKLFITDRQSNE</sequence>
<feature type="domain" description="SPOR" evidence="2">
    <location>
        <begin position="76"/>
        <end position="142"/>
    </location>
</feature>
<dbReference type="Gene3D" id="3.30.70.1070">
    <property type="entry name" value="Sporulation related repeat"/>
    <property type="match status" value="1"/>
</dbReference>
<evidence type="ECO:0000313" key="3">
    <source>
        <dbReference type="EMBL" id="SFE95203.1"/>
    </source>
</evidence>
<dbReference type="InterPro" id="IPR036680">
    <property type="entry name" value="SPOR-like_sf"/>
</dbReference>
<dbReference type="RefSeq" id="WP_170846873.1">
    <property type="nucleotide sequence ID" value="NZ_FONW01000002.1"/>
</dbReference>
<dbReference type="AlphaFoldDB" id="A0A1I2ER70"/>
<reference evidence="3 4" key="1">
    <citation type="submission" date="2016-10" db="EMBL/GenBank/DDBJ databases">
        <authorList>
            <person name="de Groot N.N."/>
        </authorList>
    </citation>
    <scope>NUCLEOTIDE SEQUENCE [LARGE SCALE GENOMIC DNA]</scope>
    <source>
        <strain evidence="3 4">CGMCC 1.9156</strain>
    </source>
</reference>
<feature type="chain" id="PRO_5011543558" evidence="1">
    <location>
        <begin position="20"/>
        <end position="159"/>
    </location>
</feature>
<organism evidence="3 4">
    <name type="scientific">Sunxiuqinia elliptica</name>
    <dbReference type="NCBI Taxonomy" id="655355"/>
    <lineage>
        <taxon>Bacteria</taxon>
        <taxon>Pseudomonadati</taxon>
        <taxon>Bacteroidota</taxon>
        <taxon>Bacteroidia</taxon>
        <taxon>Marinilabiliales</taxon>
        <taxon>Prolixibacteraceae</taxon>
        <taxon>Sunxiuqinia</taxon>
    </lineage>
</organism>
<accession>A0A1I2ER70</accession>
<dbReference type="GO" id="GO:0042834">
    <property type="term" value="F:peptidoglycan binding"/>
    <property type="evidence" value="ECO:0007669"/>
    <property type="project" value="InterPro"/>
</dbReference>
<evidence type="ECO:0000313" key="4">
    <source>
        <dbReference type="Proteomes" id="UP000198964"/>
    </source>
</evidence>
<dbReference type="Pfam" id="PF05036">
    <property type="entry name" value="SPOR"/>
    <property type="match status" value="1"/>
</dbReference>
<keyword evidence="4" id="KW-1185">Reference proteome</keyword>
<gene>
    <name evidence="3" type="ORF">SAMN05216283_102193</name>
</gene>
<protein>
    <submittedName>
        <fullName evidence="3">Sporulation related domain-containing protein</fullName>
    </submittedName>
</protein>
<evidence type="ECO:0000256" key="1">
    <source>
        <dbReference type="SAM" id="SignalP"/>
    </source>
</evidence>
<proteinExistence type="predicted"/>
<dbReference type="Proteomes" id="UP000198964">
    <property type="component" value="Unassembled WGS sequence"/>
</dbReference>
<keyword evidence="1" id="KW-0732">Signal</keyword>
<dbReference type="InterPro" id="IPR007730">
    <property type="entry name" value="SPOR-like_dom"/>
</dbReference>
<evidence type="ECO:0000259" key="2">
    <source>
        <dbReference type="Pfam" id="PF05036"/>
    </source>
</evidence>